<evidence type="ECO:0000313" key="2">
    <source>
        <dbReference type="Proteomes" id="UP000831021"/>
    </source>
</evidence>
<proteinExistence type="predicted"/>
<keyword evidence="2" id="KW-1185">Reference proteome</keyword>
<reference evidence="1 2" key="1">
    <citation type="submission" date="2022-01" db="EMBL/GenBank/DDBJ databases">
        <authorList>
            <person name="Stokar-Avihail A."/>
        </authorList>
    </citation>
    <scope>NUCLEOTIDE SEQUENCE [LARGE SCALE GENOMIC DNA]</scope>
</reference>
<organism evidence="1 2">
    <name type="scientific">Bacillus phage FADO</name>
    <dbReference type="NCBI Taxonomy" id="2917160"/>
    <lineage>
        <taxon>Viruses</taxon>
        <taxon>Duplodnaviria</taxon>
        <taxon>Heunggongvirae</taxon>
        <taxon>Uroviricota</taxon>
        <taxon>Caudoviricetes</taxon>
        <taxon>Heleneionescovirinae</taxon>
        <taxon>Zhangjivirus</taxon>
        <taxon>Zhangjivirus fado</taxon>
    </lineage>
</organism>
<dbReference type="EMBL" id="OM236516">
    <property type="protein sequence ID" value="UNY48738.1"/>
    <property type="molecule type" value="Genomic_DNA"/>
</dbReference>
<sequence length="72" mass="8235">MRVEISILYNSGVEEKILQECSQKEIEEVINIVKSTFKEGLNAVIQLGNEEGLRLVSLRQVARINFKEIESE</sequence>
<dbReference type="Proteomes" id="UP000831021">
    <property type="component" value="Segment"/>
</dbReference>
<accession>A0AAE9GBM3</accession>
<name>A0AAE9GBM3_9CAUD</name>
<gene>
    <name evidence="1" type="ORF">fado_23</name>
</gene>
<evidence type="ECO:0000313" key="1">
    <source>
        <dbReference type="EMBL" id="UNY48738.1"/>
    </source>
</evidence>
<protein>
    <submittedName>
        <fullName evidence="1">Uncharacterized protein</fullName>
    </submittedName>
</protein>